<dbReference type="EMBL" id="AP024849">
    <property type="protein sequence ID" value="BCZ46940.1"/>
    <property type="molecule type" value="Genomic_DNA"/>
</dbReference>
<gene>
    <name evidence="1" type="ORF">psyc5s11_30070</name>
</gene>
<evidence type="ECO:0000313" key="1">
    <source>
        <dbReference type="EMBL" id="BCZ46940.1"/>
    </source>
</evidence>
<protein>
    <submittedName>
        <fullName evidence="1">Uncharacterized protein</fullName>
    </submittedName>
</protein>
<evidence type="ECO:0000313" key="2">
    <source>
        <dbReference type="Proteomes" id="UP000824633"/>
    </source>
</evidence>
<organism evidence="1 2">
    <name type="scientific">Clostridium gelidum</name>
    <dbReference type="NCBI Taxonomy" id="704125"/>
    <lineage>
        <taxon>Bacteria</taxon>
        <taxon>Bacillati</taxon>
        <taxon>Bacillota</taxon>
        <taxon>Clostridia</taxon>
        <taxon>Eubacteriales</taxon>
        <taxon>Clostridiaceae</taxon>
        <taxon>Clostridium</taxon>
    </lineage>
</organism>
<sequence length="140" mass="16001">MGAFSYVAPGDTLETSLINDTVPETLWQKIYLNFTKLGYEVYSPGQKRDKCQKSYVVIKENGVVAMVGNVAGYKLFDIIIYHPMDTYSTMEPYVENIKEAIKLIDELRPTGNETPPIIDSEVQGYTTSVTYQQFKRLRRN</sequence>
<reference evidence="2" key="1">
    <citation type="submission" date="2021-07" db="EMBL/GenBank/DDBJ databases">
        <title>Complete genome sequencing of a Clostridium isolate.</title>
        <authorList>
            <person name="Ueki A."/>
            <person name="Tonouchi A."/>
        </authorList>
    </citation>
    <scope>NUCLEOTIDE SEQUENCE [LARGE SCALE GENOMIC DNA]</scope>
    <source>
        <strain evidence="2">C5S11</strain>
    </source>
</reference>
<dbReference type="RefSeq" id="WP_224033335.1">
    <property type="nucleotide sequence ID" value="NZ_AP024849.1"/>
</dbReference>
<accession>A0ABN6J0P9</accession>
<proteinExistence type="predicted"/>
<dbReference type="Proteomes" id="UP000824633">
    <property type="component" value="Chromosome"/>
</dbReference>
<keyword evidence="2" id="KW-1185">Reference proteome</keyword>
<name>A0ABN6J0P9_9CLOT</name>